<dbReference type="InterPro" id="IPR029063">
    <property type="entry name" value="SAM-dependent_MTases_sf"/>
</dbReference>
<dbReference type="InterPro" id="IPR036804">
    <property type="entry name" value="CheR_N_sf"/>
</dbReference>
<dbReference type="PROSITE" id="PS50123">
    <property type="entry name" value="CHER"/>
    <property type="match status" value="1"/>
</dbReference>
<comment type="catalytic activity">
    <reaction evidence="1">
        <text>L-glutamyl-[protein] + S-adenosyl-L-methionine = [protein]-L-glutamate 5-O-methyl ester + S-adenosyl-L-homocysteine</text>
        <dbReference type="Rhea" id="RHEA:24452"/>
        <dbReference type="Rhea" id="RHEA-COMP:10208"/>
        <dbReference type="Rhea" id="RHEA-COMP:10311"/>
        <dbReference type="ChEBI" id="CHEBI:29973"/>
        <dbReference type="ChEBI" id="CHEBI:57856"/>
        <dbReference type="ChEBI" id="CHEBI:59789"/>
        <dbReference type="ChEBI" id="CHEBI:82795"/>
        <dbReference type="EC" id="2.1.1.80"/>
    </reaction>
</comment>
<keyword evidence="8" id="KW-1185">Reference proteome</keyword>
<dbReference type="PANTHER" id="PTHR24422:SF21">
    <property type="entry name" value="CHEMOTAXIS PROTEIN METHYLTRANSFERASE 1"/>
    <property type="match status" value="1"/>
</dbReference>
<dbReference type="EMBL" id="JAEKJA010000034">
    <property type="protein sequence ID" value="MBJ3778650.1"/>
    <property type="molecule type" value="Genomic_DNA"/>
</dbReference>
<comment type="caution">
    <text evidence="7">The sequence shown here is derived from an EMBL/GenBank/DDBJ whole genome shotgun (WGS) entry which is preliminary data.</text>
</comment>
<dbReference type="GO" id="GO:0008983">
    <property type="term" value="F:protein-glutamate O-methyltransferase activity"/>
    <property type="evidence" value="ECO:0007669"/>
    <property type="project" value="UniProtKB-EC"/>
</dbReference>
<dbReference type="InterPro" id="IPR000780">
    <property type="entry name" value="CheR_MeTrfase"/>
</dbReference>
<dbReference type="AlphaFoldDB" id="A0A934IV87"/>
<keyword evidence="3" id="KW-0489">Methyltransferase</keyword>
<feature type="domain" description="CheR-type methyltransferase" evidence="6">
    <location>
        <begin position="1"/>
        <end position="273"/>
    </location>
</feature>
<dbReference type="Gene3D" id="1.10.155.10">
    <property type="entry name" value="Chemotaxis receptor methyltransferase CheR, N-terminal domain"/>
    <property type="match status" value="1"/>
</dbReference>
<dbReference type="Pfam" id="PF01739">
    <property type="entry name" value="CheR"/>
    <property type="match status" value="1"/>
</dbReference>
<evidence type="ECO:0000256" key="3">
    <source>
        <dbReference type="ARBA" id="ARBA00022603"/>
    </source>
</evidence>
<dbReference type="InterPro" id="IPR050903">
    <property type="entry name" value="Bact_Chemotaxis_MeTrfase"/>
</dbReference>
<evidence type="ECO:0000256" key="1">
    <source>
        <dbReference type="ARBA" id="ARBA00001541"/>
    </source>
</evidence>
<evidence type="ECO:0000256" key="4">
    <source>
        <dbReference type="ARBA" id="ARBA00022679"/>
    </source>
</evidence>
<keyword evidence="5" id="KW-0949">S-adenosyl-L-methionine</keyword>
<evidence type="ECO:0000256" key="5">
    <source>
        <dbReference type="ARBA" id="ARBA00022691"/>
    </source>
</evidence>
<dbReference type="SMART" id="SM00138">
    <property type="entry name" value="MeTrc"/>
    <property type="match status" value="1"/>
</dbReference>
<reference evidence="7" key="1">
    <citation type="submission" date="2020-12" db="EMBL/GenBank/DDBJ databases">
        <title>Bacterial taxonomy.</title>
        <authorList>
            <person name="Pan X."/>
        </authorList>
    </citation>
    <scope>NUCLEOTIDE SEQUENCE</scope>
    <source>
        <strain evidence="7">B2012</strain>
    </source>
</reference>
<dbReference type="PANTHER" id="PTHR24422">
    <property type="entry name" value="CHEMOTAXIS PROTEIN METHYLTRANSFERASE"/>
    <property type="match status" value="1"/>
</dbReference>
<dbReference type="Gene3D" id="3.40.50.150">
    <property type="entry name" value="Vaccinia Virus protein VP39"/>
    <property type="match status" value="1"/>
</dbReference>
<evidence type="ECO:0000259" key="6">
    <source>
        <dbReference type="PROSITE" id="PS50123"/>
    </source>
</evidence>
<dbReference type="InterPro" id="IPR022642">
    <property type="entry name" value="CheR_C"/>
</dbReference>
<proteinExistence type="predicted"/>
<dbReference type="Pfam" id="PF03705">
    <property type="entry name" value="CheR_N"/>
    <property type="match status" value="1"/>
</dbReference>
<dbReference type="PRINTS" id="PR00996">
    <property type="entry name" value="CHERMTFRASE"/>
</dbReference>
<keyword evidence="4" id="KW-0808">Transferase</keyword>
<accession>A0A934IV87</accession>
<dbReference type="EC" id="2.1.1.80" evidence="2"/>
<evidence type="ECO:0000256" key="2">
    <source>
        <dbReference type="ARBA" id="ARBA00012534"/>
    </source>
</evidence>
<dbReference type="SUPFAM" id="SSF53335">
    <property type="entry name" value="S-adenosyl-L-methionine-dependent methyltransferases"/>
    <property type="match status" value="1"/>
</dbReference>
<name>A0A934IV87_9HYPH</name>
<gene>
    <name evidence="7" type="ORF">JCR33_23320</name>
</gene>
<protein>
    <recommendedName>
        <fullName evidence="2">protein-glutamate O-methyltransferase</fullName>
        <ecNumber evidence="2">2.1.1.80</ecNumber>
    </recommendedName>
</protein>
<dbReference type="GO" id="GO:0032259">
    <property type="term" value="P:methylation"/>
    <property type="evidence" value="ECO:0007669"/>
    <property type="project" value="UniProtKB-KW"/>
</dbReference>
<evidence type="ECO:0000313" key="8">
    <source>
        <dbReference type="Proteomes" id="UP000609531"/>
    </source>
</evidence>
<dbReference type="SUPFAM" id="SSF47757">
    <property type="entry name" value="Chemotaxis receptor methyltransferase CheR, N-terminal domain"/>
    <property type="match status" value="1"/>
</dbReference>
<dbReference type="Proteomes" id="UP000609531">
    <property type="component" value="Unassembled WGS sequence"/>
</dbReference>
<dbReference type="RefSeq" id="WP_198884555.1">
    <property type="nucleotide sequence ID" value="NZ_JAEKJA010000034.1"/>
</dbReference>
<evidence type="ECO:0000313" key="7">
    <source>
        <dbReference type="EMBL" id="MBJ3778650.1"/>
    </source>
</evidence>
<sequence>MLKPEDFAYLRQLLKDRSGLALSEDKGYLITTRLRPIIEDHGLKDLSGLVAQMRSHRGGEIIDQVVDAMTTNESLFFRDSKPFEALISMMLPKLCAARGHGRPIRIWCAAASTGQEPYSIAIMLEENAARFAGHPIEILGTDLSRAALGRAQMGEYTAFEVGRGMPQHYLDRYFQATGHKHYVIAPKIRSRVCFQPRNLLEPFDGLGPFDIVFCRNVLIYFDRPTKANVLERIAQTMPADGYLVLGGPETTLGLTAMFARHPDWRNVYVRTAASSGPLAMDRICA</sequence>
<dbReference type="InterPro" id="IPR022641">
    <property type="entry name" value="CheR_N"/>
</dbReference>
<organism evidence="7 8">
    <name type="scientific">Acuticoccus mangrovi</name>
    <dbReference type="NCBI Taxonomy" id="2796142"/>
    <lineage>
        <taxon>Bacteria</taxon>
        <taxon>Pseudomonadati</taxon>
        <taxon>Pseudomonadota</taxon>
        <taxon>Alphaproteobacteria</taxon>
        <taxon>Hyphomicrobiales</taxon>
        <taxon>Amorphaceae</taxon>
        <taxon>Acuticoccus</taxon>
    </lineage>
</organism>